<dbReference type="Proteomes" id="UP000620156">
    <property type="component" value="Unassembled WGS sequence"/>
</dbReference>
<accession>A0A918ESK0</accession>
<proteinExistence type="predicted"/>
<name>A0A918ESK0_9ACTN</name>
<keyword evidence="1" id="KW-0732">Signal</keyword>
<dbReference type="Pfam" id="PF25848">
    <property type="entry name" value="Rodlin"/>
    <property type="match status" value="1"/>
</dbReference>
<sequence>MIKKVMATAALAASVVGASAAAAPQAMAVDYDMGPATASGNAAMQSFGNMSTYGNMSPQIALIQGSFNKPCIAISDVGVLQDIPILSSDDDMQCTENSTIAKRDGALSNALSDLGILAYEAENNH</sequence>
<dbReference type="AlphaFoldDB" id="A0A918ESK0"/>
<organism evidence="2 3">
    <name type="scientific">Streptomyces ruber</name>
    <dbReference type="NCBI Taxonomy" id="83378"/>
    <lineage>
        <taxon>Bacteria</taxon>
        <taxon>Bacillati</taxon>
        <taxon>Actinomycetota</taxon>
        <taxon>Actinomycetes</taxon>
        <taxon>Kitasatosporales</taxon>
        <taxon>Streptomycetaceae</taxon>
        <taxon>Streptomyces</taxon>
    </lineage>
</organism>
<feature type="chain" id="PRO_5036699235" description="RdlA protein" evidence="1">
    <location>
        <begin position="29"/>
        <end position="125"/>
    </location>
</feature>
<evidence type="ECO:0008006" key="4">
    <source>
        <dbReference type="Google" id="ProtNLM"/>
    </source>
</evidence>
<dbReference type="EMBL" id="BMQK01000004">
    <property type="protein sequence ID" value="GGQ55226.1"/>
    <property type="molecule type" value="Genomic_DNA"/>
</dbReference>
<protein>
    <recommendedName>
        <fullName evidence="4">RdlA protein</fullName>
    </recommendedName>
</protein>
<reference evidence="2" key="1">
    <citation type="journal article" date="2014" name="Int. J. Syst. Evol. Microbiol.">
        <title>Complete genome sequence of Corynebacterium casei LMG S-19264T (=DSM 44701T), isolated from a smear-ripened cheese.</title>
        <authorList>
            <consortium name="US DOE Joint Genome Institute (JGI-PGF)"/>
            <person name="Walter F."/>
            <person name="Albersmeier A."/>
            <person name="Kalinowski J."/>
            <person name="Ruckert C."/>
        </authorList>
    </citation>
    <scope>NUCLEOTIDE SEQUENCE</scope>
    <source>
        <strain evidence="2">JCM 3131</strain>
    </source>
</reference>
<evidence type="ECO:0000313" key="3">
    <source>
        <dbReference type="Proteomes" id="UP000620156"/>
    </source>
</evidence>
<reference evidence="2" key="2">
    <citation type="submission" date="2020-09" db="EMBL/GenBank/DDBJ databases">
        <authorList>
            <person name="Sun Q."/>
            <person name="Ohkuma M."/>
        </authorList>
    </citation>
    <scope>NUCLEOTIDE SEQUENCE</scope>
    <source>
        <strain evidence="2">JCM 3131</strain>
    </source>
</reference>
<dbReference type="InterPro" id="IPR047736">
    <property type="entry name" value="RdlA/B-like"/>
</dbReference>
<dbReference type="NCBIfam" id="NF041022">
    <property type="entry name" value="rodlin_AB"/>
    <property type="match status" value="1"/>
</dbReference>
<feature type="signal peptide" evidence="1">
    <location>
        <begin position="1"/>
        <end position="28"/>
    </location>
</feature>
<evidence type="ECO:0000313" key="2">
    <source>
        <dbReference type="EMBL" id="GGQ55226.1"/>
    </source>
</evidence>
<evidence type="ECO:0000256" key="1">
    <source>
        <dbReference type="SAM" id="SignalP"/>
    </source>
</evidence>
<dbReference type="RefSeq" id="WP_189216925.1">
    <property type="nucleotide sequence ID" value="NZ_BMQK01000004.1"/>
</dbReference>
<gene>
    <name evidence="2" type="ORF">GCM10010145_26160</name>
</gene>
<keyword evidence="3" id="KW-1185">Reference proteome</keyword>
<comment type="caution">
    <text evidence="2">The sequence shown here is derived from an EMBL/GenBank/DDBJ whole genome shotgun (WGS) entry which is preliminary data.</text>
</comment>